<evidence type="ECO:0000313" key="1">
    <source>
        <dbReference type="EMBL" id="SHK35494.1"/>
    </source>
</evidence>
<name>A0A1M6RSW1_9BACT</name>
<protein>
    <recommendedName>
        <fullName evidence="3">Pimeloyl-ACP methyl ester carboxylesterase</fullName>
    </recommendedName>
</protein>
<dbReference type="RefSeq" id="WP_073302757.1">
    <property type="nucleotide sequence ID" value="NZ_FRAW01000004.1"/>
</dbReference>
<sequence length="210" mass="23914">MLKWTWLSGLASDWNIWEDELTVADMDAEHRFVPYVKEVQSLQNIYSLSEVKNADVLVGMDFSALLMLKSVKHRPAKQKWILLAPIIDFCHGEDAWPQKQVLQVAKGVRKMPKVALQDVLNLFGPADEEYYESWMRTALQMDPELIAQGFEYLANEKVDSPLALLNCEVRFGKEDEWITGAVVEAAKNLLQGAQVSVRPKVGHWPMSLID</sequence>
<evidence type="ECO:0008006" key="3">
    <source>
        <dbReference type="Google" id="ProtNLM"/>
    </source>
</evidence>
<dbReference type="InterPro" id="IPR029058">
    <property type="entry name" value="AB_hydrolase_fold"/>
</dbReference>
<proteinExistence type="predicted"/>
<dbReference type="SUPFAM" id="SSF53474">
    <property type="entry name" value="alpha/beta-Hydrolases"/>
    <property type="match status" value="1"/>
</dbReference>
<dbReference type="Proteomes" id="UP000184275">
    <property type="component" value="Unassembled WGS sequence"/>
</dbReference>
<dbReference type="EMBL" id="FRAW01000004">
    <property type="protein sequence ID" value="SHK35494.1"/>
    <property type="molecule type" value="Genomic_DNA"/>
</dbReference>
<organism evidence="1 2">
    <name type="scientific">Fibrobacter intestinalis</name>
    <dbReference type="NCBI Taxonomy" id="28122"/>
    <lineage>
        <taxon>Bacteria</taxon>
        <taxon>Pseudomonadati</taxon>
        <taxon>Fibrobacterota</taxon>
        <taxon>Fibrobacteria</taxon>
        <taxon>Fibrobacterales</taxon>
        <taxon>Fibrobacteraceae</taxon>
        <taxon>Fibrobacter</taxon>
    </lineage>
</organism>
<dbReference type="AlphaFoldDB" id="A0A1M6RSW1"/>
<reference evidence="2" key="1">
    <citation type="submission" date="2016-11" db="EMBL/GenBank/DDBJ databases">
        <authorList>
            <person name="Varghese N."/>
            <person name="Submissions S."/>
        </authorList>
    </citation>
    <scope>NUCLEOTIDE SEQUENCE [LARGE SCALE GENOMIC DNA]</scope>
    <source>
        <strain evidence="2">UWOS</strain>
    </source>
</reference>
<dbReference type="Gene3D" id="3.40.50.1820">
    <property type="entry name" value="alpha/beta hydrolase"/>
    <property type="match status" value="1"/>
</dbReference>
<evidence type="ECO:0000313" key="2">
    <source>
        <dbReference type="Proteomes" id="UP000184275"/>
    </source>
</evidence>
<accession>A0A1M6RSW1</accession>
<gene>
    <name evidence="1" type="ORF">SAMN05720469_104100</name>
</gene>
<keyword evidence="2" id="KW-1185">Reference proteome</keyword>